<proteinExistence type="predicted"/>
<dbReference type="RefSeq" id="WP_042445373.1">
    <property type="nucleotide sequence ID" value="NZ_BBPN01000009.1"/>
</dbReference>
<name>A0A1H7QPY8_STRJI</name>
<gene>
    <name evidence="1" type="ORF">SAMN05414137_109153</name>
</gene>
<reference evidence="2" key="1">
    <citation type="submission" date="2016-10" db="EMBL/GenBank/DDBJ databases">
        <authorList>
            <person name="Varghese N."/>
        </authorList>
    </citation>
    <scope>NUCLEOTIDE SEQUENCE [LARGE SCALE GENOMIC DNA]</scope>
    <source>
        <strain evidence="2">DSM 45096 / BCRC 16803 / CGMCC 4.1857 / CIP 109030 / JCM 12277 / KCTC 19219 / NBRC 100920 / 33214</strain>
    </source>
</reference>
<protein>
    <submittedName>
        <fullName evidence="1">Uncharacterized protein</fullName>
    </submittedName>
</protein>
<evidence type="ECO:0000313" key="1">
    <source>
        <dbReference type="EMBL" id="SEL50071.1"/>
    </source>
</evidence>
<dbReference type="AlphaFoldDB" id="A0A1H7QPY8"/>
<evidence type="ECO:0000313" key="2">
    <source>
        <dbReference type="Proteomes" id="UP000183015"/>
    </source>
</evidence>
<keyword evidence="2" id="KW-1185">Reference proteome</keyword>
<organism evidence="1 2">
    <name type="scientific">Streptacidiphilus jiangxiensis</name>
    <dbReference type="NCBI Taxonomy" id="235985"/>
    <lineage>
        <taxon>Bacteria</taxon>
        <taxon>Bacillati</taxon>
        <taxon>Actinomycetota</taxon>
        <taxon>Actinomycetes</taxon>
        <taxon>Kitasatosporales</taxon>
        <taxon>Streptomycetaceae</taxon>
        <taxon>Streptacidiphilus</taxon>
    </lineage>
</organism>
<accession>A0A1H7QPY8</accession>
<dbReference type="EMBL" id="FOAZ01000009">
    <property type="protein sequence ID" value="SEL50071.1"/>
    <property type="molecule type" value="Genomic_DNA"/>
</dbReference>
<sequence>MSDHTWRTGFTRWIEQQARDNGVVDRDIPEALLWCWSTTARTTGLDPEDIVDIARCTGASLNDVVAAYQRDHHEWTADQAVFDQPDLADLDAHLDAVARGWPSP</sequence>
<dbReference type="Proteomes" id="UP000183015">
    <property type="component" value="Unassembled WGS sequence"/>
</dbReference>
<dbReference type="OrthoDB" id="3538468at2"/>
<dbReference type="eggNOG" id="ENOG502ZCVP">
    <property type="taxonomic scope" value="Bacteria"/>
</dbReference>